<reference evidence="2" key="1">
    <citation type="journal article" date="2019" name="Int. J. Syst. Evol. Microbiol.">
        <title>The Global Catalogue of Microorganisms (GCM) 10K type strain sequencing project: providing services to taxonomists for standard genome sequencing and annotation.</title>
        <authorList>
            <consortium name="The Broad Institute Genomics Platform"/>
            <consortium name="The Broad Institute Genome Sequencing Center for Infectious Disease"/>
            <person name="Wu L."/>
            <person name="Ma J."/>
        </authorList>
    </citation>
    <scope>NUCLEOTIDE SEQUENCE [LARGE SCALE GENOMIC DNA]</scope>
    <source>
        <strain evidence="2">KCTC 3913</strain>
    </source>
</reference>
<evidence type="ECO:0000313" key="1">
    <source>
        <dbReference type="EMBL" id="MFD2681637.1"/>
    </source>
</evidence>
<evidence type="ECO:0008006" key="3">
    <source>
        <dbReference type="Google" id="ProtNLM"/>
    </source>
</evidence>
<comment type="caution">
    <text evidence="1">The sequence shown here is derived from an EMBL/GenBank/DDBJ whole genome shotgun (WGS) entry which is preliminary data.</text>
</comment>
<evidence type="ECO:0000313" key="2">
    <source>
        <dbReference type="Proteomes" id="UP001597506"/>
    </source>
</evidence>
<keyword evidence="2" id="KW-1185">Reference proteome</keyword>
<gene>
    <name evidence="1" type="ORF">ACFSUL_12860</name>
</gene>
<accession>A0ABW5RVM4</accession>
<dbReference type="EMBL" id="JBHUMF010000030">
    <property type="protein sequence ID" value="MFD2681637.1"/>
    <property type="molecule type" value="Genomic_DNA"/>
</dbReference>
<protein>
    <recommendedName>
        <fullName evidence="3">PepSY domain-containing protein</fullName>
    </recommendedName>
</protein>
<organism evidence="1 2">
    <name type="scientific">Bacillus seohaeanensis</name>
    <dbReference type="NCBI Taxonomy" id="284580"/>
    <lineage>
        <taxon>Bacteria</taxon>
        <taxon>Bacillati</taxon>
        <taxon>Bacillota</taxon>
        <taxon>Bacilli</taxon>
        <taxon>Bacillales</taxon>
        <taxon>Bacillaceae</taxon>
        <taxon>Bacillus</taxon>
    </lineage>
</organism>
<proteinExistence type="predicted"/>
<dbReference type="Proteomes" id="UP001597506">
    <property type="component" value="Unassembled WGS sequence"/>
</dbReference>
<name>A0ABW5RVM4_9BACI</name>
<dbReference type="RefSeq" id="WP_377936014.1">
    <property type="nucleotide sequence ID" value="NZ_JBHUMF010000030.1"/>
</dbReference>
<sequence>MNWKSFIVGVGIGAIGGILLKDTISSSSFVPAEKVLQDVKRSFKQDGNIDGSWIEMKPENYEKHAHKTKIYRGGISKRNGSGLQQFEFIVDAYTGTLMDLYPIS</sequence>